<dbReference type="FunFam" id="1.10.1000.11:FF:000003">
    <property type="entry name" value="Brefeldin A-inhibited guanine nucleotide-exchange protein 1"/>
    <property type="match status" value="1"/>
</dbReference>
<evidence type="ECO:0000313" key="13">
    <source>
        <dbReference type="Proteomes" id="UP000887572"/>
    </source>
</evidence>
<evidence type="ECO:0000256" key="10">
    <source>
        <dbReference type="SAM" id="MobiDB-lite"/>
    </source>
</evidence>
<evidence type="ECO:0000259" key="12">
    <source>
        <dbReference type="PROSITE" id="PS50190"/>
    </source>
</evidence>
<protein>
    <submittedName>
        <fullName evidence="14">SEC7 domain-containing protein</fullName>
    </submittedName>
</protein>
<feature type="region of interest" description="Disordered" evidence="10">
    <location>
        <begin position="1970"/>
        <end position="2041"/>
    </location>
</feature>
<keyword evidence="11" id="KW-1133">Transmembrane helix</keyword>
<dbReference type="InterPro" id="IPR016024">
    <property type="entry name" value="ARM-type_fold"/>
</dbReference>
<dbReference type="InterPro" id="IPR002172">
    <property type="entry name" value="LDrepeatLR_classA_rpt"/>
</dbReference>
<dbReference type="Pfam" id="PF09324">
    <property type="entry name" value="Sec7-like_HDS"/>
    <property type="match status" value="1"/>
</dbReference>
<dbReference type="Pfam" id="PF20252">
    <property type="entry name" value="BIG2_C"/>
    <property type="match status" value="1"/>
</dbReference>
<dbReference type="GO" id="GO:0005737">
    <property type="term" value="C:cytoplasm"/>
    <property type="evidence" value="ECO:0007669"/>
    <property type="project" value="UniProtKB-SubCell"/>
</dbReference>
<accession>A0A914ICI1</accession>
<feature type="domain" description="SEC7" evidence="12">
    <location>
        <begin position="562"/>
        <end position="752"/>
    </location>
</feature>
<dbReference type="SMART" id="SM00222">
    <property type="entry name" value="Sec7"/>
    <property type="match status" value="1"/>
</dbReference>
<dbReference type="Proteomes" id="UP000887572">
    <property type="component" value="Unplaced"/>
</dbReference>
<keyword evidence="5" id="KW-0653">Protein transport</keyword>
<evidence type="ECO:0000256" key="8">
    <source>
        <dbReference type="PROSITE-ProRule" id="PRU00124"/>
    </source>
</evidence>
<dbReference type="PANTHER" id="PTHR10663">
    <property type="entry name" value="GUANYL-NUCLEOTIDE EXCHANGE FACTOR"/>
    <property type="match status" value="1"/>
</dbReference>
<dbReference type="SUPFAM" id="SSF48371">
    <property type="entry name" value="ARM repeat"/>
    <property type="match status" value="1"/>
</dbReference>
<keyword evidence="9" id="KW-0175">Coiled coil</keyword>
<dbReference type="SUPFAM" id="SSF48425">
    <property type="entry name" value="Sec7 domain"/>
    <property type="match status" value="1"/>
</dbReference>
<feature type="coiled-coil region" evidence="9">
    <location>
        <begin position="18"/>
        <end position="45"/>
    </location>
</feature>
<feature type="region of interest" description="Disordered" evidence="10">
    <location>
        <begin position="1411"/>
        <end position="1436"/>
    </location>
</feature>
<dbReference type="InterPro" id="IPR015403">
    <property type="entry name" value="Mon2/Sec7/BIG1-like_HDS"/>
</dbReference>
<evidence type="ECO:0000256" key="11">
    <source>
        <dbReference type="SAM" id="Phobius"/>
    </source>
</evidence>
<reference evidence="14" key="1">
    <citation type="submission" date="2022-11" db="UniProtKB">
        <authorList>
            <consortium name="WormBaseParasite"/>
        </authorList>
    </citation>
    <scope>IDENTIFICATION</scope>
</reference>
<dbReference type="InterPro" id="IPR032691">
    <property type="entry name" value="Mon2/Sec7/BIG1-like_HUS"/>
</dbReference>
<evidence type="ECO:0000256" key="1">
    <source>
        <dbReference type="ARBA" id="ARBA00004370"/>
    </source>
</evidence>
<feature type="compositionally biased region" description="Low complexity" evidence="10">
    <location>
        <begin position="1411"/>
        <end position="1433"/>
    </location>
</feature>
<dbReference type="PROSITE" id="PS50068">
    <property type="entry name" value="LDLRA_2"/>
    <property type="match status" value="1"/>
</dbReference>
<dbReference type="Gene3D" id="1.10.1000.11">
    <property type="entry name" value="Arf Nucleotide-binding Site Opener,domain 2"/>
    <property type="match status" value="1"/>
</dbReference>
<dbReference type="CDD" id="cd00171">
    <property type="entry name" value="Sec7"/>
    <property type="match status" value="1"/>
</dbReference>
<dbReference type="GO" id="GO:0016020">
    <property type="term" value="C:membrane"/>
    <property type="evidence" value="ECO:0007669"/>
    <property type="project" value="UniProtKB-SubCell"/>
</dbReference>
<evidence type="ECO:0000256" key="5">
    <source>
        <dbReference type="ARBA" id="ARBA00022927"/>
    </source>
</evidence>
<evidence type="ECO:0000256" key="6">
    <source>
        <dbReference type="ARBA" id="ARBA00023136"/>
    </source>
</evidence>
<feature type="compositionally biased region" description="Basic residues" evidence="10">
    <location>
        <begin position="1990"/>
        <end position="2013"/>
    </location>
</feature>
<evidence type="ECO:0000256" key="3">
    <source>
        <dbReference type="ARBA" id="ARBA00022448"/>
    </source>
</evidence>
<evidence type="ECO:0000256" key="7">
    <source>
        <dbReference type="ARBA" id="ARBA00023157"/>
    </source>
</evidence>
<comment type="caution">
    <text evidence="8">Lacks conserved residue(s) required for the propagation of feature annotation.</text>
</comment>
<feature type="region of interest" description="Disordered" evidence="10">
    <location>
        <begin position="1211"/>
        <end position="1231"/>
    </location>
</feature>
<feature type="compositionally biased region" description="Basic residues" evidence="10">
    <location>
        <begin position="1757"/>
        <end position="1767"/>
    </location>
</feature>
<dbReference type="InterPro" id="IPR023394">
    <property type="entry name" value="Sec7_C_sf"/>
</dbReference>
<dbReference type="InterPro" id="IPR046455">
    <property type="entry name" value="Sec7/BIG1-like_C"/>
</dbReference>
<dbReference type="InterPro" id="IPR032629">
    <property type="entry name" value="DCB_dom"/>
</dbReference>
<keyword evidence="6 11" id="KW-0472">Membrane</keyword>
<dbReference type="InterPro" id="IPR023415">
    <property type="entry name" value="LDLR_class-A_CS"/>
</dbReference>
<keyword evidence="13" id="KW-1185">Reference proteome</keyword>
<keyword evidence="11" id="KW-0812">Transmembrane</keyword>
<proteinExistence type="predicted"/>
<dbReference type="GO" id="GO:0005085">
    <property type="term" value="F:guanyl-nucleotide exchange factor activity"/>
    <property type="evidence" value="ECO:0007669"/>
    <property type="project" value="InterPro"/>
</dbReference>
<evidence type="ECO:0000256" key="4">
    <source>
        <dbReference type="ARBA" id="ARBA00022490"/>
    </source>
</evidence>
<dbReference type="Pfam" id="PF01369">
    <property type="entry name" value="Sec7"/>
    <property type="match status" value="1"/>
</dbReference>
<dbReference type="CDD" id="cd00112">
    <property type="entry name" value="LDLa"/>
    <property type="match status" value="1"/>
</dbReference>
<dbReference type="GO" id="GO:0032012">
    <property type="term" value="P:regulation of ARF protein signal transduction"/>
    <property type="evidence" value="ECO:0007669"/>
    <property type="project" value="InterPro"/>
</dbReference>
<evidence type="ECO:0000313" key="14">
    <source>
        <dbReference type="WBParaSite" id="Gr19_v10_g8627.t1"/>
    </source>
</evidence>
<comment type="subcellular location">
    <subcellularLocation>
        <location evidence="2">Cytoplasm</location>
    </subcellularLocation>
    <subcellularLocation>
        <location evidence="1">Membrane</location>
    </subcellularLocation>
</comment>
<dbReference type="InterPro" id="IPR000904">
    <property type="entry name" value="Sec7_dom"/>
</dbReference>
<dbReference type="FunFam" id="1.10.220.20:FF:000002">
    <property type="entry name" value="Brefeldin A-inhibited guanine nucleotide-exchange protein 1"/>
    <property type="match status" value="1"/>
</dbReference>
<feature type="compositionally biased region" description="Basic and acidic residues" evidence="10">
    <location>
        <begin position="1221"/>
        <end position="1231"/>
    </location>
</feature>
<keyword evidence="4" id="KW-0963">Cytoplasm</keyword>
<feature type="compositionally biased region" description="Basic residues" evidence="10">
    <location>
        <begin position="1705"/>
        <end position="1715"/>
    </location>
</feature>
<dbReference type="GO" id="GO:0015031">
    <property type="term" value="P:protein transport"/>
    <property type="evidence" value="ECO:0007669"/>
    <property type="project" value="UniProtKB-KW"/>
</dbReference>
<organism evidence="13 14">
    <name type="scientific">Globodera rostochiensis</name>
    <name type="common">Golden nematode worm</name>
    <name type="synonym">Heterodera rostochiensis</name>
    <dbReference type="NCBI Taxonomy" id="31243"/>
    <lineage>
        <taxon>Eukaryota</taxon>
        <taxon>Metazoa</taxon>
        <taxon>Ecdysozoa</taxon>
        <taxon>Nematoda</taxon>
        <taxon>Chromadorea</taxon>
        <taxon>Rhabditida</taxon>
        <taxon>Tylenchina</taxon>
        <taxon>Tylenchomorpha</taxon>
        <taxon>Tylenchoidea</taxon>
        <taxon>Heteroderidae</taxon>
        <taxon>Heteroderinae</taxon>
        <taxon>Globodera</taxon>
    </lineage>
</organism>
<feature type="region of interest" description="Disordered" evidence="10">
    <location>
        <begin position="1752"/>
        <end position="1783"/>
    </location>
</feature>
<dbReference type="WBParaSite" id="Gr19_v10_g8627.t1">
    <property type="protein sequence ID" value="Gr19_v10_g8627.t1"/>
    <property type="gene ID" value="Gr19_v10_g8627"/>
</dbReference>
<evidence type="ECO:0000256" key="2">
    <source>
        <dbReference type="ARBA" id="ARBA00004496"/>
    </source>
</evidence>
<sequence length="2125" mass="238029">MFLKASIERLLNDPSTRRKEHNALRKACEEAIEQLDERLNGAEKEKGGASAILPNSSNIFLADHYFLPFELACQSRSTKIVVNALDSLEKLISYGHLLGNLPDSTNPEQLLIDRVVQTICSPFQGPHTDDSIQLQIIKGILALILNNNCKIHEGSLLLAVRTCFNIYLASRSAVNQSTAKGILTQTINFVFANMERVVDNPTGEVGGHSVTLGWENSVVRDVVDSLVYQVCTSIEYEKHKERKHEPARSRHTSADERLEQLSVNGLCSPTTTPNSSAHSFHQTTATVADDGHSSGVGGGHNTPLQPSKLEFHSLEEKDAFLIFRALCKLSIKQTPDDQDPRSHELRSKLLSLDMILLIVRNFNVVLPDTHSFIYAIRHFLCVALTHNAVSPNISIFGKALDIFVQLVDKYKIHLKKQIEVFFKEIIISILDSGSSSFEHKWVVLSTMAKIFDSPQSVVDIYVNYDCHMTSANVFEDLVTHLAKIASSYAADLSSPSHGQIALKERERRMRELALDCLVKVLQCLVFWYEEMNLGKDQSIHGGDETANTAFASNNCSGSDVNLTAQAKQQKGIVESGIDLFAKKPKQGLKFLHEKGFVGAEPVDIAKFFHAEERLDKSTIGDYLGDGDEFNQLVMYSYVDNFDFSDVNIVQALRTLLSKFRLPGEAQKIDRIMEKFASRYCACNPQLSHIFASADTAYVLSYSVIMLTTDLHNPQVKRKMTKEEYIRMNRGINDQSDLPDDFLSQIYDDIATNEIKTKPGNLKRPKLNSSTATIRQRKMFQNLELESISEVAHSLMEAATYCNLEFTSASNFEQVQLMFELIWSPCLATFSIGLQSSEEPQIWDRCLQGFSAGISVACLFRLGIQRKAFVQTLTKFTLLTANSSLSEIRPKNVESIKLLIHIGVENGSYLDQSWYDVLKCISQLELVHSIGTGNHDNLKSMFNIRDKSFSTVQGYLAETSSQDLVVAIDRIFQNSSKLSGEAVIQFVRALCQVLLEELCSPGGPSMYMLQKIVEISFYNMNRIRIEWSMIWSVLGEHFNLAGCSSNQDISHFALDALRQLSMKFLEKGELPNFRFQKEFLHPFEVIMSRNKSLSCREMIVSCVTHMVHSHADKIRSGWKNIFSLFTMAAGEKDERIVEAAFTTTAEIITNIFPSHFTELMDSFQEAIKCLSEFACNIVFPDTSMEAIRLIRLSASMVAEHADLINVRCATTTETSTGSPAAEQHRPSLNERHSRREGQPVWLVGWFPIIFELSCIINRCKLDVRTRSLTVLFELIKTYGGTFGVDAWSDLFRIIFRIFDFGKISELGNEKNEWMVTTCNHALYAIVDVFSQYYASLGPLMLPEVYRQLFWCVQQGNELLARSAINCLENLVVSNGDQFTEQMWSQTVEQLGHVFDCSVVDLDTAEQLANLPNNHVTNNTASSSSSSPSNVSPSSDEGCPNDNGFEDCVLKSPITQCIVQMEVVDSVSNILFGRNAFKVEGPTKRPCSSAGGEVIAAFAGANTSEDSLSIGELPCMFQHISTPNLLRLVDCLLKSHAMARRLATNASAQRNLLWKATFKGRSKPNLPKLEAHSMHCALNILLQLFSTRRTTEFDPVIRDQLQRTVKYALEHYLSSHSDTFRSYWLTVVQMVLNRTSDLPSDRFSELSIDFRLSLTSLIESDEQPIIRSSLHRLVQRLIVGTGHATNVANSDRFGLTPHLVKNERAKSQKHPRGHRPPSSRSEYGPHHSDANFLPKIVVGLAVFCRHRSLSEHKMPTERHKTRRMCRRRRGAVEERKRPPALPRHRTTTAATAVAVAAIFVVLLLNIATIAMAEQQQQQQQKQQQKTDLRRLATSTINDAGGDDDDGKHSHALHNLQRSLESLSSLTANSLMLNAAFQSSETPTDADDDDAAGEATAEDWEVTQSDDANTLFAANAQIPSSNGARRNGILRIRADLKEMPLPLATINNDFGTVGGGDQSTAVPVTTTATATAAAADDHAEQPLHQLQQSPSTRARHLRSAAGRHHHHHHQHSHHRSGAAATQQPHAHVGGSQQQHRRRRKGCPTVQGKDQLLCPTRNSQRYDVCITRDQLCDRQRDCPGGEDEDSRHCFFYRPLEHSLKTISHAVLLLVDTVMREQEEHQQQQQRNEL</sequence>
<dbReference type="PROSITE" id="PS50190">
    <property type="entry name" value="SEC7"/>
    <property type="match status" value="1"/>
</dbReference>
<dbReference type="Pfam" id="PF16213">
    <property type="entry name" value="DCB"/>
    <property type="match status" value="1"/>
</dbReference>
<feature type="region of interest" description="Disordered" evidence="10">
    <location>
        <begin position="1700"/>
        <end position="1726"/>
    </location>
</feature>
<evidence type="ECO:0000256" key="9">
    <source>
        <dbReference type="SAM" id="Coils"/>
    </source>
</evidence>
<dbReference type="Pfam" id="PF12783">
    <property type="entry name" value="Sec7-like_HUS"/>
    <property type="match status" value="1"/>
</dbReference>
<keyword evidence="3" id="KW-0813">Transport</keyword>
<feature type="transmembrane region" description="Helical" evidence="11">
    <location>
        <begin position="1787"/>
        <end position="1810"/>
    </location>
</feature>
<dbReference type="InterPro" id="IPR035999">
    <property type="entry name" value="Sec7_dom_sf"/>
</dbReference>
<keyword evidence="7" id="KW-1015">Disulfide bond</keyword>
<dbReference type="PROSITE" id="PS01209">
    <property type="entry name" value="LDLRA_1"/>
    <property type="match status" value="1"/>
</dbReference>
<dbReference type="PANTHER" id="PTHR10663:SF375">
    <property type="entry name" value="LD29171P"/>
    <property type="match status" value="1"/>
</dbReference>
<dbReference type="Gene3D" id="1.10.220.20">
    <property type="match status" value="1"/>
</dbReference>
<name>A0A914ICI1_GLORO</name>